<dbReference type="SUPFAM" id="SSF47384">
    <property type="entry name" value="Homodimeric domain of signal transducing histidine kinase"/>
    <property type="match status" value="1"/>
</dbReference>
<evidence type="ECO:0000313" key="10">
    <source>
        <dbReference type="Proteomes" id="UP000190961"/>
    </source>
</evidence>
<dbReference type="PROSITE" id="PS50112">
    <property type="entry name" value="PAS"/>
    <property type="match status" value="3"/>
</dbReference>
<dbReference type="InterPro" id="IPR013655">
    <property type="entry name" value="PAS_fold_3"/>
</dbReference>
<dbReference type="Gene3D" id="3.30.450.20">
    <property type="entry name" value="PAS domain"/>
    <property type="match status" value="4"/>
</dbReference>
<evidence type="ECO:0000259" key="8">
    <source>
        <dbReference type="PROSITE" id="PS50113"/>
    </source>
</evidence>
<dbReference type="RefSeq" id="WP_079685590.1">
    <property type="nucleotide sequence ID" value="NZ_FUZU01000001.1"/>
</dbReference>
<dbReference type="PROSITE" id="PS50113">
    <property type="entry name" value="PAC"/>
    <property type="match status" value="3"/>
</dbReference>
<evidence type="ECO:0000259" key="6">
    <source>
        <dbReference type="PROSITE" id="PS50109"/>
    </source>
</evidence>
<accession>A0A1T5JED6</accession>
<dbReference type="InterPro" id="IPR000700">
    <property type="entry name" value="PAS-assoc_C"/>
</dbReference>
<dbReference type="Gene3D" id="1.10.287.130">
    <property type="match status" value="1"/>
</dbReference>
<keyword evidence="3" id="KW-0597">Phosphoprotein</keyword>
<keyword evidence="4" id="KW-0808">Transferase</keyword>
<dbReference type="PRINTS" id="PR00344">
    <property type="entry name" value="BCTRLSENSOR"/>
</dbReference>
<evidence type="ECO:0000256" key="2">
    <source>
        <dbReference type="ARBA" id="ARBA00012438"/>
    </source>
</evidence>
<dbReference type="InterPro" id="IPR036890">
    <property type="entry name" value="HATPase_C_sf"/>
</dbReference>
<dbReference type="SUPFAM" id="SSF55874">
    <property type="entry name" value="ATPase domain of HSP90 chaperone/DNA topoisomerase II/histidine kinase"/>
    <property type="match status" value="1"/>
</dbReference>
<gene>
    <name evidence="9" type="ORF">SAMN05660236_1011</name>
</gene>
<feature type="domain" description="Histidine kinase" evidence="6">
    <location>
        <begin position="560"/>
        <end position="769"/>
    </location>
</feature>
<feature type="domain" description="PAS" evidence="7">
    <location>
        <begin position="285"/>
        <end position="359"/>
    </location>
</feature>
<dbReference type="InterPro" id="IPR004358">
    <property type="entry name" value="Sig_transdc_His_kin-like_C"/>
</dbReference>
<evidence type="ECO:0000256" key="3">
    <source>
        <dbReference type="ARBA" id="ARBA00022553"/>
    </source>
</evidence>
<dbReference type="InterPro" id="IPR000014">
    <property type="entry name" value="PAS"/>
</dbReference>
<keyword evidence="5" id="KW-0418">Kinase</keyword>
<protein>
    <recommendedName>
        <fullName evidence="2">histidine kinase</fullName>
        <ecNumber evidence="2">2.7.13.3</ecNumber>
    </recommendedName>
</protein>
<dbReference type="SMART" id="SM00387">
    <property type="entry name" value="HATPase_c"/>
    <property type="match status" value="1"/>
</dbReference>
<dbReference type="SMART" id="SM00086">
    <property type="entry name" value="PAC"/>
    <property type="match status" value="3"/>
</dbReference>
<feature type="domain" description="PAC" evidence="8">
    <location>
        <begin position="113"/>
        <end position="165"/>
    </location>
</feature>
<dbReference type="STRING" id="688867.SAMN05660236_1011"/>
<name>A0A1T5JED6_9BACT</name>
<dbReference type="InterPro" id="IPR003594">
    <property type="entry name" value="HATPase_dom"/>
</dbReference>
<organism evidence="9 10">
    <name type="scientific">Ohtaekwangia koreensis</name>
    <dbReference type="NCBI Taxonomy" id="688867"/>
    <lineage>
        <taxon>Bacteria</taxon>
        <taxon>Pseudomonadati</taxon>
        <taxon>Bacteroidota</taxon>
        <taxon>Cytophagia</taxon>
        <taxon>Cytophagales</taxon>
        <taxon>Fulvivirgaceae</taxon>
        <taxon>Ohtaekwangia</taxon>
    </lineage>
</organism>
<feature type="domain" description="PAC" evidence="8">
    <location>
        <begin position="487"/>
        <end position="535"/>
    </location>
</feature>
<keyword evidence="10" id="KW-1185">Reference proteome</keyword>
<evidence type="ECO:0000313" key="9">
    <source>
        <dbReference type="EMBL" id="SKC49583.1"/>
    </source>
</evidence>
<dbReference type="GO" id="GO:0000155">
    <property type="term" value="F:phosphorelay sensor kinase activity"/>
    <property type="evidence" value="ECO:0007669"/>
    <property type="project" value="InterPro"/>
</dbReference>
<dbReference type="InterPro" id="IPR001610">
    <property type="entry name" value="PAC"/>
</dbReference>
<dbReference type="InterPro" id="IPR052162">
    <property type="entry name" value="Sensor_kinase/Photoreceptor"/>
</dbReference>
<evidence type="ECO:0000256" key="5">
    <source>
        <dbReference type="ARBA" id="ARBA00022777"/>
    </source>
</evidence>
<proteinExistence type="predicted"/>
<dbReference type="Pfam" id="PF02518">
    <property type="entry name" value="HATPase_c"/>
    <property type="match status" value="1"/>
</dbReference>
<dbReference type="OrthoDB" id="890870at2"/>
<feature type="domain" description="PAC" evidence="8">
    <location>
        <begin position="362"/>
        <end position="413"/>
    </location>
</feature>
<sequence>MENLPLPHNYIHDEKFLNALAGAYRLQEAIINATDLAIISTNPEGVITSFNQAAEKLLGFASEEMIGKQTPVLFHDPDEIVLRAKKLSEELNENIMPGFEVFATKARMRKTTDYQEWTYINKNGNRFPVLLSISCLRDDKDVLIGYAGIATDITEQKKIEAKIRSSEMHLQALLNSIDDIVFEVNRHGIFTNLWTRRDDLLLMERRENYIGLTLTEVLPESLALLYQETIATVFKTKTSQYIEYALPSSERWSAAKISFIDHEQVIILVRDITHQKQTEFLLRESEKKFRLVAENMPGAIYLCRNDENYPMVYLNEKVKDITGFAAEDFIAEKVSFINLYHPDDVHYIFKTINESLADQKSFELEYRIIHRSGEVRWIKEVGAGIFEDQKLVMIEGVITDITIQKKAEIELQKVAEENYRLFNNAVNLSAIATFDGYFKKVNPAWTHLLGWSEEELKSTPFSEFIHPDDLASTEHAVKYITTGNNLSTFENRYRCKDGSYRWLLWGSGSDSKNKFIYASAIDITERKKSEEELLLSKQNLETIALHLQEQNRQLDEFAHIISHNLRSPVGNIKALINFVNEKSTIDDYKIIFDKIKNVASNLGETMNELMETLKVKNDREIEKTEIRFKDILDKIIQSLEGELIQCTADITYDFNHAPRIYYPKTYLESILQNLLSNAVKYRATNRHLRLHISSAIVNEKTELRVSDNGLGIDLERFGEKLFGLHKTFHDNKEARGVGLFLTKTQVEAMGGSITVESEVDKGTTFTITF</sequence>
<dbReference type="InterPro" id="IPR035965">
    <property type="entry name" value="PAS-like_dom_sf"/>
</dbReference>
<reference evidence="9 10" key="1">
    <citation type="submission" date="2017-02" db="EMBL/GenBank/DDBJ databases">
        <authorList>
            <person name="Peterson S.W."/>
        </authorList>
    </citation>
    <scope>NUCLEOTIDE SEQUENCE [LARGE SCALE GENOMIC DNA]</scope>
    <source>
        <strain evidence="9 10">DSM 25262</strain>
    </source>
</reference>
<feature type="domain" description="PAS" evidence="7">
    <location>
        <begin position="435"/>
        <end position="484"/>
    </location>
</feature>
<dbReference type="Proteomes" id="UP000190961">
    <property type="component" value="Unassembled WGS sequence"/>
</dbReference>
<evidence type="ECO:0000256" key="1">
    <source>
        <dbReference type="ARBA" id="ARBA00000085"/>
    </source>
</evidence>
<dbReference type="SMART" id="SM00091">
    <property type="entry name" value="PAS"/>
    <property type="match status" value="4"/>
</dbReference>
<feature type="domain" description="PAS" evidence="7">
    <location>
        <begin position="23"/>
        <end position="94"/>
    </location>
</feature>
<evidence type="ECO:0000259" key="7">
    <source>
        <dbReference type="PROSITE" id="PS50112"/>
    </source>
</evidence>
<dbReference type="InterPro" id="IPR036097">
    <property type="entry name" value="HisK_dim/P_sf"/>
</dbReference>
<dbReference type="InterPro" id="IPR005467">
    <property type="entry name" value="His_kinase_dom"/>
</dbReference>
<comment type="catalytic activity">
    <reaction evidence="1">
        <text>ATP + protein L-histidine = ADP + protein N-phospho-L-histidine.</text>
        <dbReference type="EC" id="2.7.13.3"/>
    </reaction>
</comment>
<dbReference type="NCBIfam" id="TIGR00229">
    <property type="entry name" value="sensory_box"/>
    <property type="match status" value="3"/>
</dbReference>
<dbReference type="EC" id="2.7.13.3" evidence="2"/>
<dbReference type="Pfam" id="PF08447">
    <property type="entry name" value="PAS_3"/>
    <property type="match status" value="2"/>
</dbReference>
<dbReference type="SUPFAM" id="SSF55785">
    <property type="entry name" value="PYP-like sensor domain (PAS domain)"/>
    <property type="match status" value="4"/>
</dbReference>
<dbReference type="PANTHER" id="PTHR43304:SF1">
    <property type="entry name" value="PAC DOMAIN-CONTAINING PROTEIN"/>
    <property type="match status" value="1"/>
</dbReference>
<dbReference type="Pfam" id="PF13426">
    <property type="entry name" value="PAS_9"/>
    <property type="match status" value="1"/>
</dbReference>
<dbReference type="CDD" id="cd00130">
    <property type="entry name" value="PAS"/>
    <property type="match status" value="3"/>
</dbReference>
<evidence type="ECO:0000256" key="4">
    <source>
        <dbReference type="ARBA" id="ARBA00022679"/>
    </source>
</evidence>
<dbReference type="PANTHER" id="PTHR43304">
    <property type="entry name" value="PHYTOCHROME-LIKE PROTEIN CPH1"/>
    <property type="match status" value="1"/>
</dbReference>
<dbReference type="Gene3D" id="3.30.565.10">
    <property type="entry name" value="Histidine kinase-like ATPase, C-terminal domain"/>
    <property type="match status" value="1"/>
</dbReference>
<dbReference type="PROSITE" id="PS50109">
    <property type="entry name" value="HIS_KIN"/>
    <property type="match status" value="1"/>
</dbReference>
<dbReference type="AlphaFoldDB" id="A0A1T5JED6"/>
<dbReference type="EMBL" id="FUZU01000001">
    <property type="protein sequence ID" value="SKC49583.1"/>
    <property type="molecule type" value="Genomic_DNA"/>
</dbReference>